<dbReference type="InterPro" id="IPR037038">
    <property type="entry name" value="HepT-like_sf"/>
</dbReference>
<dbReference type="GO" id="GO:0004540">
    <property type="term" value="F:RNA nuclease activity"/>
    <property type="evidence" value="ECO:0007669"/>
    <property type="project" value="InterPro"/>
</dbReference>
<dbReference type="EMBL" id="BAFH01000003">
    <property type="protein sequence ID" value="GAB62150.1"/>
    <property type="molecule type" value="Genomic_DNA"/>
</dbReference>
<keyword evidence="4" id="KW-0547">Nucleotide-binding</keyword>
<accession>I3IKA5</accession>
<keyword evidence="3" id="KW-0540">Nuclease</keyword>
<protein>
    <recommendedName>
        <fullName evidence="9">Nucleotidyltransferase</fullName>
    </recommendedName>
</protein>
<comment type="similarity">
    <text evidence="6">Belongs to the HepT RNase toxin family.</text>
</comment>
<evidence type="ECO:0000256" key="6">
    <source>
        <dbReference type="ARBA" id="ARBA00024207"/>
    </source>
</evidence>
<dbReference type="STRING" id="247490.KSU1_C0554"/>
<keyword evidence="8" id="KW-1185">Reference proteome</keyword>
<dbReference type="GO" id="GO:0016787">
    <property type="term" value="F:hydrolase activity"/>
    <property type="evidence" value="ECO:0007669"/>
    <property type="project" value="UniProtKB-KW"/>
</dbReference>
<dbReference type="InterPro" id="IPR051813">
    <property type="entry name" value="HepT_RNase_toxin"/>
</dbReference>
<dbReference type="Proteomes" id="UP000002985">
    <property type="component" value="Unassembled WGS sequence"/>
</dbReference>
<dbReference type="GO" id="GO:0110001">
    <property type="term" value="C:toxin-antitoxin complex"/>
    <property type="evidence" value="ECO:0007669"/>
    <property type="project" value="InterPro"/>
</dbReference>
<dbReference type="Gene3D" id="1.20.120.580">
    <property type="entry name" value="bsu32300-like"/>
    <property type="match status" value="1"/>
</dbReference>
<proteinExistence type="inferred from homology"/>
<dbReference type="GO" id="GO:0000166">
    <property type="term" value="F:nucleotide binding"/>
    <property type="evidence" value="ECO:0007669"/>
    <property type="project" value="UniProtKB-KW"/>
</dbReference>
<dbReference type="PANTHER" id="PTHR34139">
    <property type="entry name" value="UPF0331 PROTEIN MJ0127"/>
    <property type="match status" value="1"/>
</dbReference>
<gene>
    <name evidence="7" type="ORF">KSU1_C0554</name>
</gene>
<evidence type="ECO:0000256" key="1">
    <source>
        <dbReference type="ARBA" id="ARBA00022553"/>
    </source>
</evidence>
<evidence type="ECO:0000313" key="7">
    <source>
        <dbReference type="EMBL" id="GAB62150.1"/>
    </source>
</evidence>
<evidence type="ECO:0000256" key="5">
    <source>
        <dbReference type="ARBA" id="ARBA00022801"/>
    </source>
</evidence>
<dbReference type="PANTHER" id="PTHR34139:SF1">
    <property type="entry name" value="RNASE MJ1380-RELATED"/>
    <property type="match status" value="1"/>
</dbReference>
<reference evidence="7 8" key="1">
    <citation type="journal article" date="2012" name="FEBS Lett.">
        <title>Anammox organism KSU-1 expresses a NirK-type copper-containing nitrite reductase instead of a NirS-type with cytochrome cd1.</title>
        <authorList>
            <person name="Hira D."/>
            <person name="Toh H."/>
            <person name="Migita C.T."/>
            <person name="Okubo H."/>
            <person name="Nishiyama T."/>
            <person name="Hattori M."/>
            <person name="Furukawa K."/>
            <person name="Fujii T."/>
        </authorList>
    </citation>
    <scope>NUCLEOTIDE SEQUENCE [LARGE SCALE GENOMIC DNA]</scope>
</reference>
<name>I3IKA5_9BACT</name>
<sequence length="115" mass="13731">MKKDPIVFIEHILECIELIEEYTKGVTKEEFFKLRQLQDSVIRRIEVIGEAVKNIPQEIKDKYNQISWKRISGMRDILIHEYWGIDLNLTWNVATQEMQNLKTRILEIKKDLSSL</sequence>
<dbReference type="Pfam" id="PF01934">
    <property type="entry name" value="HepT-like"/>
    <property type="match status" value="1"/>
</dbReference>
<evidence type="ECO:0000256" key="4">
    <source>
        <dbReference type="ARBA" id="ARBA00022741"/>
    </source>
</evidence>
<dbReference type="AlphaFoldDB" id="I3IKA5"/>
<evidence type="ECO:0000256" key="3">
    <source>
        <dbReference type="ARBA" id="ARBA00022722"/>
    </source>
</evidence>
<dbReference type="eggNOG" id="COG2361">
    <property type="taxonomic scope" value="Bacteria"/>
</dbReference>
<evidence type="ECO:0000313" key="8">
    <source>
        <dbReference type="Proteomes" id="UP000002985"/>
    </source>
</evidence>
<organism evidence="7 8">
    <name type="scientific">Candidatus Jettenia caeni</name>
    <dbReference type="NCBI Taxonomy" id="247490"/>
    <lineage>
        <taxon>Bacteria</taxon>
        <taxon>Pseudomonadati</taxon>
        <taxon>Planctomycetota</taxon>
        <taxon>Candidatus Brocadiia</taxon>
        <taxon>Candidatus Brocadiales</taxon>
        <taxon>Candidatus Brocadiaceae</taxon>
        <taxon>Candidatus Jettenia</taxon>
    </lineage>
</organism>
<dbReference type="OrthoDB" id="9810538at2"/>
<evidence type="ECO:0000256" key="2">
    <source>
        <dbReference type="ARBA" id="ARBA00022649"/>
    </source>
</evidence>
<evidence type="ECO:0008006" key="9">
    <source>
        <dbReference type="Google" id="ProtNLM"/>
    </source>
</evidence>
<comment type="caution">
    <text evidence="7">The sequence shown here is derived from an EMBL/GenBank/DDBJ whole genome shotgun (WGS) entry which is preliminary data.</text>
</comment>
<keyword evidence="1" id="KW-0597">Phosphoprotein</keyword>
<dbReference type="InterPro" id="IPR008201">
    <property type="entry name" value="HepT-like"/>
</dbReference>
<keyword evidence="2" id="KW-1277">Toxin-antitoxin system</keyword>
<keyword evidence="5" id="KW-0378">Hydrolase</keyword>